<keyword evidence="1" id="KW-0472">Membrane</keyword>
<name>A0A2M8QY43_9BRAD</name>
<keyword evidence="1" id="KW-0812">Transmembrane</keyword>
<reference evidence="2 3" key="1">
    <citation type="submission" date="2017-11" db="EMBL/GenBank/DDBJ databases">
        <title>Bradyrhizobium forestalis sp. nov., an efficient nitrogen-fixing bacterium isolated from nodules of forest legume species in the Amazon.</title>
        <authorList>
            <person name="Costa E.M."/>
            <person name="Guimaraes A."/>
            <person name="Carvalho T.S."/>
            <person name="Rodrigues T.L."/>
            <person name="Ribeiro P.R.A."/>
            <person name="Lebbe L."/>
            <person name="Willems A."/>
            <person name="Moreira F.M.S."/>
        </authorList>
    </citation>
    <scope>NUCLEOTIDE SEQUENCE [LARGE SCALE GENOMIC DNA]</scope>
    <source>
        <strain evidence="2 3">INPA54B</strain>
    </source>
</reference>
<dbReference type="EMBL" id="PGVG01000058">
    <property type="protein sequence ID" value="PJG50500.1"/>
    <property type="molecule type" value="Genomic_DNA"/>
</dbReference>
<dbReference type="Proteomes" id="UP000231194">
    <property type="component" value="Unassembled WGS sequence"/>
</dbReference>
<sequence length="442" mass="47747">MPLIEAALAFAITMLALSLVCSSLVEVVHRTLKLRESGLQYMLGQLFDQVLSKYLAPLVTSKLADPAYVKRLAALKKMQVADVTSMHVMDTLRNAFIERMTANRVPVGLPPDPTLVSKPSENATKPSLRLGNLWGGRRVTELSLVDFMERLGSAEVGMEIKAEVEAAAAAAGGKAADAVDLVLKDIAQKFEGFGKDAGVYFQGRARMMSVAIAIVLAFVVHVDAVDLFKTYLRDPNARAKVIEQAQAVTAQYKASADAAQALANLAKENVTPPPDAKEQVEQLKRTWNDALSHVTTTATQFSDLGAPLGWTPERIRDAGMYILVWSCLNKETKESEGFGKLMHACAADDPGYKGAQGTQYKDIWFGVPTVPRAWLYLVLGGLLIGLGSPFWYDVVVNLTNLRGATRAPTTPAVQAAAPNDRPQPITPVGAFQVSNKAAQLAR</sequence>
<feature type="transmembrane region" description="Helical" evidence="1">
    <location>
        <begin position="373"/>
        <end position="392"/>
    </location>
</feature>
<protein>
    <submittedName>
        <fullName evidence="2">Uncharacterized protein</fullName>
    </submittedName>
</protein>
<gene>
    <name evidence="2" type="ORF">CVM73_35865</name>
</gene>
<comment type="caution">
    <text evidence="2">The sequence shown here is derived from an EMBL/GenBank/DDBJ whole genome shotgun (WGS) entry which is preliminary data.</text>
</comment>
<evidence type="ECO:0000313" key="3">
    <source>
        <dbReference type="Proteomes" id="UP000231194"/>
    </source>
</evidence>
<organism evidence="2 3">
    <name type="scientific">Bradyrhizobium forestalis</name>
    <dbReference type="NCBI Taxonomy" id="1419263"/>
    <lineage>
        <taxon>Bacteria</taxon>
        <taxon>Pseudomonadati</taxon>
        <taxon>Pseudomonadota</taxon>
        <taxon>Alphaproteobacteria</taxon>
        <taxon>Hyphomicrobiales</taxon>
        <taxon>Nitrobacteraceae</taxon>
        <taxon>Bradyrhizobium</taxon>
    </lineage>
</organism>
<dbReference type="AlphaFoldDB" id="A0A2M8QY43"/>
<keyword evidence="1" id="KW-1133">Transmembrane helix</keyword>
<proteinExistence type="predicted"/>
<accession>A0A2M8QY43</accession>
<keyword evidence="3" id="KW-1185">Reference proteome</keyword>
<evidence type="ECO:0000313" key="2">
    <source>
        <dbReference type="EMBL" id="PJG50500.1"/>
    </source>
</evidence>
<evidence type="ECO:0000256" key="1">
    <source>
        <dbReference type="SAM" id="Phobius"/>
    </source>
</evidence>